<feature type="compositionally biased region" description="Pro residues" evidence="1">
    <location>
        <begin position="231"/>
        <end position="240"/>
    </location>
</feature>
<evidence type="ECO:0000313" key="3">
    <source>
        <dbReference type="EMBL" id="KAF2207463.1"/>
    </source>
</evidence>
<dbReference type="Proteomes" id="UP000799539">
    <property type="component" value="Unassembled WGS sequence"/>
</dbReference>
<gene>
    <name evidence="3" type="ORF">CERZMDRAFT_119045</name>
</gene>
<reference evidence="3" key="1">
    <citation type="journal article" date="2020" name="Stud. Mycol.">
        <title>101 Dothideomycetes genomes: a test case for predicting lifestyles and emergence of pathogens.</title>
        <authorList>
            <person name="Haridas S."/>
            <person name="Albert R."/>
            <person name="Binder M."/>
            <person name="Bloem J."/>
            <person name="Labutti K."/>
            <person name="Salamov A."/>
            <person name="Andreopoulos B."/>
            <person name="Baker S."/>
            <person name="Barry K."/>
            <person name="Bills G."/>
            <person name="Bluhm B."/>
            <person name="Cannon C."/>
            <person name="Castanera R."/>
            <person name="Culley D."/>
            <person name="Daum C."/>
            <person name="Ezra D."/>
            <person name="Gonzalez J."/>
            <person name="Henrissat B."/>
            <person name="Kuo A."/>
            <person name="Liang C."/>
            <person name="Lipzen A."/>
            <person name="Lutzoni F."/>
            <person name="Magnuson J."/>
            <person name="Mondo S."/>
            <person name="Nolan M."/>
            <person name="Ohm R."/>
            <person name="Pangilinan J."/>
            <person name="Park H.-J."/>
            <person name="Ramirez L."/>
            <person name="Alfaro M."/>
            <person name="Sun H."/>
            <person name="Tritt A."/>
            <person name="Yoshinaga Y."/>
            <person name="Zwiers L.-H."/>
            <person name="Turgeon B."/>
            <person name="Goodwin S."/>
            <person name="Spatafora J."/>
            <person name="Crous P."/>
            <person name="Grigoriev I."/>
        </authorList>
    </citation>
    <scope>NUCLEOTIDE SEQUENCE</scope>
    <source>
        <strain evidence="3">SCOH1-5</strain>
    </source>
</reference>
<organism evidence="3 4">
    <name type="scientific">Cercospora zeae-maydis SCOH1-5</name>
    <dbReference type="NCBI Taxonomy" id="717836"/>
    <lineage>
        <taxon>Eukaryota</taxon>
        <taxon>Fungi</taxon>
        <taxon>Dikarya</taxon>
        <taxon>Ascomycota</taxon>
        <taxon>Pezizomycotina</taxon>
        <taxon>Dothideomycetes</taxon>
        <taxon>Dothideomycetidae</taxon>
        <taxon>Mycosphaerellales</taxon>
        <taxon>Mycosphaerellaceae</taxon>
        <taxon>Cercospora</taxon>
    </lineage>
</organism>
<dbReference type="AlphaFoldDB" id="A0A6A6F1Y3"/>
<dbReference type="Pfam" id="PF14616">
    <property type="entry name" value="Rua1_C"/>
    <property type="match status" value="1"/>
</dbReference>
<dbReference type="OrthoDB" id="3645711at2759"/>
<sequence length="366" mass="40644">MVWTTTIQPATRNPHTCMNAYFSSGRYSTVYGHILASPSLREVARRSRPITHRYRLPAALGVQMSPSCDNWSAWDGWANWHGQTWNASLISREQREDGQSPWQDHPSESYTSGITDRNGEQPQNNSASPPASYYDAATWGMVPATYVPSEGAALDQNPQSAPNSSLRHYWPTSATLLCHAQTPDEAGFEGLMQTVNGQAAHSLDTSLRHHSGDTASTLIVNSDSRERVSEPPYPGSPAEPVPRRQSPRFVGDEYTARWVRGNGTDRAGWCRLCSSWHKLKDSAYWYHMHYSPVGLCRTPGPLADTVLPACVQMPDEEPLGCRPVSCQQAKQHFAAEYACAATKVGLKLQSDPCLLRLFFVTLSRHQ</sequence>
<evidence type="ECO:0000256" key="1">
    <source>
        <dbReference type="SAM" id="MobiDB-lite"/>
    </source>
</evidence>
<feature type="compositionally biased region" description="Polar residues" evidence="1">
    <location>
        <begin position="108"/>
        <end position="125"/>
    </location>
</feature>
<accession>A0A6A6F1Y3</accession>
<dbReference type="PANTHER" id="PTHR28125">
    <property type="entry name" value="MEIOTIC EXPRESSION UP-REGULATED PROTEIN 26"/>
    <property type="match status" value="1"/>
</dbReference>
<protein>
    <recommendedName>
        <fullName evidence="2">Transcription regulator Rua1 C-terminal domain-containing protein</fullName>
    </recommendedName>
</protein>
<keyword evidence="4" id="KW-1185">Reference proteome</keyword>
<feature type="region of interest" description="Disordered" evidence="1">
    <location>
        <begin position="207"/>
        <end position="246"/>
    </location>
</feature>
<evidence type="ECO:0000259" key="2">
    <source>
        <dbReference type="Pfam" id="PF14616"/>
    </source>
</evidence>
<dbReference type="InterPro" id="IPR028012">
    <property type="entry name" value="Rua1_C"/>
</dbReference>
<dbReference type="EMBL" id="ML992703">
    <property type="protein sequence ID" value="KAF2207463.1"/>
    <property type="molecule type" value="Genomic_DNA"/>
</dbReference>
<feature type="compositionally biased region" description="Polar residues" evidence="1">
    <location>
        <begin position="213"/>
        <end position="222"/>
    </location>
</feature>
<feature type="region of interest" description="Disordered" evidence="1">
    <location>
        <begin position="92"/>
        <end position="131"/>
    </location>
</feature>
<dbReference type="PANTHER" id="PTHR28125:SF2">
    <property type="entry name" value="MEIOTIC EXPRESSION UP-REGULATED PROTEIN 26"/>
    <property type="match status" value="1"/>
</dbReference>
<proteinExistence type="predicted"/>
<evidence type="ECO:0000313" key="4">
    <source>
        <dbReference type="Proteomes" id="UP000799539"/>
    </source>
</evidence>
<name>A0A6A6F1Y3_9PEZI</name>
<feature type="domain" description="Transcription regulator Rua1 C-terminal" evidence="2">
    <location>
        <begin position="252"/>
        <end position="291"/>
    </location>
</feature>